<evidence type="ECO:0000313" key="2">
    <source>
        <dbReference type="EMBL" id="TGZ31861.1"/>
    </source>
</evidence>
<feature type="compositionally biased region" description="Basic and acidic residues" evidence="1">
    <location>
        <begin position="1"/>
        <end position="13"/>
    </location>
</feature>
<feature type="region of interest" description="Disordered" evidence="1">
    <location>
        <begin position="57"/>
        <end position="89"/>
    </location>
</feature>
<name>A0A4S2J9B2_9HYME</name>
<dbReference type="Proteomes" id="UP000310200">
    <property type="component" value="Unassembled WGS sequence"/>
</dbReference>
<keyword evidence="3" id="KW-1185">Reference proteome</keyword>
<protein>
    <submittedName>
        <fullName evidence="2">Uncharacterized protein</fullName>
    </submittedName>
</protein>
<comment type="caution">
    <text evidence="2">The sequence shown here is derived from an EMBL/GenBank/DDBJ whole genome shotgun (WGS) entry which is preliminary data.</text>
</comment>
<dbReference type="EMBL" id="QBLH01003980">
    <property type="protein sequence ID" value="TGZ31861.1"/>
    <property type="molecule type" value="Genomic_DNA"/>
</dbReference>
<sequence length="106" mass="11840">MHAGKTDRVKEPFGEPSRVPPTMICCRRIEGKQAESNGADIKHVGAAKFPKQEFRKGHSLLSPVETASPRKEERSFGAHRRRSVVKVETDTQGSILDHLDVHSNVR</sequence>
<evidence type="ECO:0000313" key="3">
    <source>
        <dbReference type="Proteomes" id="UP000310200"/>
    </source>
</evidence>
<feature type="region of interest" description="Disordered" evidence="1">
    <location>
        <begin position="1"/>
        <end position="21"/>
    </location>
</feature>
<gene>
    <name evidence="2" type="ORF">DBV15_01203</name>
</gene>
<proteinExistence type="predicted"/>
<reference evidence="2 3" key="1">
    <citation type="journal article" date="2019" name="Philos. Trans. R. Soc. Lond., B, Biol. Sci.">
        <title>Ant behaviour and brain gene expression of defending hosts depend on the ecological success of the intruding social parasite.</title>
        <authorList>
            <person name="Kaur R."/>
            <person name="Stoldt M."/>
            <person name="Jongepier E."/>
            <person name="Feldmeyer B."/>
            <person name="Menzel F."/>
            <person name="Bornberg-Bauer E."/>
            <person name="Foitzik S."/>
        </authorList>
    </citation>
    <scope>NUCLEOTIDE SEQUENCE [LARGE SCALE GENOMIC DNA]</scope>
    <source>
        <tissue evidence="2">Whole body</tissue>
    </source>
</reference>
<evidence type="ECO:0000256" key="1">
    <source>
        <dbReference type="SAM" id="MobiDB-lite"/>
    </source>
</evidence>
<organism evidence="2 3">
    <name type="scientific">Temnothorax longispinosus</name>
    <dbReference type="NCBI Taxonomy" id="300112"/>
    <lineage>
        <taxon>Eukaryota</taxon>
        <taxon>Metazoa</taxon>
        <taxon>Ecdysozoa</taxon>
        <taxon>Arthropoda</taxon>
        <taxon>Hexapoda</taxon>
        <taxon>Insecta</taxon>
        <taxon>Pterygota</taxon>
        <taxon>Neoptera</taxon>
        <taxon>Endopterygota</taxon>
        <taxon>Hymenoptera</taxon>
        <taxon>Apocrita</taxon>
        <taxon>Aculeata</taxon>
        <taxon>Formicoidea</taxon>
        <taxon>Formicidae</taxon>
        <taxon>Myrmicinae</taxon>
        <taxon>Temnothorax</taxon>
    </lineage>
</organism>
<dbReference type="AlphaFoldDB" id="A0A4S2J9B2"/>
<accession>A0A4S2J9B2</accession>